<evidence type="ECO:0000256" key="3">
    <source>
        <dbReference type="ARBA" id="ARBA00022448"/>
    </source>
</evidence>
<comment type="subcellular location">
    <subcellularLocation>
        <location evidence="1">Mitochondrion membrane</location>
        <topology evidence="1">Multi-pass membrane protein</topology>
    </subcellularLocation>
</comment>
<comment type="caution">
    <text evidence="12">The sequence shown here is derived from an EMBL/GenBank/DDBJ whole genome shotgun (WGS) entry which is preliminary data.</text>
</comment>
<keyword evidence="3 10" id="KW-0813">Transport</keyword>
<dbReference type="GO" id="GO:0015093">
    <property type="term" value="F:ferrous iron transmembrane transporter activity"/>
    <property type="evidence" value="ECO:0007669"/>
    <property type="project" value="TreeGrafter"/>
</dbReference>
<dbReference type="Gene3D" id="1.50.40.10">
    <property type="entry name" value="Mitochondrial carrier domain"/>
    <property type="match status" value="1"/>
</dbReference>
<accession>A0A507DJA0</accession>
<evidence type="ECO:0000256" key="4">
    <source>
        <dbReference type="ARBA" id="ARBA00022692"/>
    </source>
</evidence>
<keyword evidence="4 9" id="KW-0812">Transmembrane</keyword>
<evidence type="ECO:0000256" key="10">
    <source>
        <dbReference type="RuleBase" id="RU000488"/>
    </source>
</evidence>
<dbReference type="Pfam" id="PF00153">
    <property type="entry name" value="Mito_carr"/>
    <property type="match status" value="3"/>
</dbReference>
<dbReference type="InterPro" id="IPR018108">
    <property type="entry name" value="MCP_transmembrane"/>
</dbReference>
<feature type="repeat" description="Solcar" evidence="9">
    <location>
        <begin position="16"/>
        <end position="102"/>
    </location>
</feature>
<dbReference type="GO" id="GO:0031966">
    <property type="term" value="C:mitochondrial membrane"/>
    <property type="evidence" value="ECO:0007669"/>
    <property type="project" value="UniProtKB-SubCell"/>
</dbReference>
<feature type="transmembrane region" description="Helical" evidence="11">
    <location>
        <begin position="480"/>
        <end position="496"/>
    </location>
</feature>
<comment type="similarity">
    <text evidence="2 10">Belongs to the mitochondrial carrier (TC 2.A.29) family.</text>
</comment>
<evidence type="ECO:0000256" key="5">
    <source>
        <dbReference type="ARBA" id="ARBA00022737"/>
    </source>
</evidence>
<evidence type="ECO:0000256" key="7">
    <source>
        <dbReference type="ARBA" id="ARBA00023128"/>
    </source>
</evidence>
<dbReference type="Proteomes" id="UP000320475">
    <property type="component" value="Unassembled WGS sequence"/>
</dbReference>
<keyword evidence="7" id="KW-0496">Mitochondrion</keyword>
<evidence type="ECO:0000313" key="13">
    <source>
        <dbReference type="Proteomes" id="UP000320475"/>
    </source>
</evidence>
<dbReference type="PANTHER" id="PTHR45758:SF4">
    <property type="entry name" value="MITOFERRIN-1"/>
    <property type="match status" value="1"/>
</dbReference>
<evidence type="ECO:0000313" key="12">
    <source>
        <dbReference type="EMBL" id="TPX51732.1"/>
    </source>
</evidence>
<evidence type="ECO:0000256" key="2">
    <source>
        <dbReference type="ARBA" id="ARBA00006375"/>
    </source>
</evidence>
<keyword evidence="6 11" id="KW-1133">Transmembrane helix</keyword>
<feature type="repeat" description="Solcar" evidence="9">
    <location>
        <begin position="201"/>
        <end position="292"/>
    </location>
</feature>
<evidence type="ECO:0000256" key="6">
    <source>
        <dbReference type="ARBA" id="ARBA00022989"/>
    </source>
</evidence>
<dbReference type="Pfam" id="PF02466">
    <property type="entry name" value="Tim17"/>
    <property type="match status" value="1"/>
</dbReference>
<feature type="repeat" description="Solcar" evidence="9">
    <location>
        <begin position="110"/>
        <end position="194"/>
    </location>
</feature>
<feature type="transmembrane region" description="Helical" evidence="11">
    <location>
        <begin position="451"/>
        <end position="468"/>
    </location>
</feature>
<evidence type="ECO:0000256" key="9">
    <source>
        <dbReference type="PROSITE-ProRule" id="PRU00282"/>
    </source>
</evidence>
<evidence type="ECO:0000256" key="1">
    <source>
        <dbReference type="ARBA" id="ARBA00004225"/>
    </source>
</evidence>
<evidence type="ECO:0000256" key="8">
    <source>
        <dbReference type="ARBA" id="ARBA00023136"/>
    </source>
</evidence>
<proteinExistence type="inferred from homology"/>
<dbReference type="AlphaFoldDB" id="A0A507DJA0"/>
<sequence length="532" mass="58613">MSLAHDEVDYESLPTSSLAVNLMAGAIAGITEHSVMYPMDAIKTRMQVLHSNVVYTTISSAVSRMMTTEGFASLWRGVSSVIVGAGPAHALYFATYERCKVLFGGDQDGHHPLRVGAAGACATIVSDGVMNPFDVIKQRMQMQAGSHRTMTACAVHTARTEGLAAFYISYPTALTMSIPFQSIHFASYEYFRKTLNPSGTYDPKTHVVSGAAAGAIAAAATTPLDVCRTLLQTKGLSSNVSIRHARGLFDAATIIYQTEGMNGFARGLRPRILSHMPATAICWTTYEALKHLMMSTDFSTAATPTLTTPHHQKQEIYTTVNNNSIQAIEVQVSDMDTIDKFLASGQYHDILGIVKGFRNGAVLGAKIRFPHALVMSFLFRSGSFQDKCRFIVKATYTHSKNLALFVTLWKSIMLLLKTVRGGVERPADSFIGGILGGYIIWGEDTPVNQQIVLYVFARIMMGLAGLVVKKKVIPQPPHAYPIFAAIVWGIVMYLFRHERDVLQHSLQSSMQYLYNDSDHFNKFMNFVWYNKA</sequence>
<keyword evidence="5" id="KW-0677">Repeat</keyword>
<dbReference type="PRINTS" id="PR00926">
    <property type="entry name" value="MITOCARRIER"/>
</dbReference>
<name>A0A507DJA0_9FUNG</name>
<dbReference type="PANTHER" id="PTHR45758">
    <property type="entry name" value="MITOFERRIN-1-RELATED"/>
    <property type="match status" value="1"/>
</dbReference>
<dbReference type="GO" id="GO:0048250">
    <property type="term" value="P:iron import into the mitochondrion"/>
    <property type="evidence" value="ECO:0007669"/>
    <property type="project" value="TreeGrafter"/>
</dbReference>
<dbReference type="OrthoDB" id="43906at2759"/>
<keyword evidence="8 9" id="KW-0472">Membrane</keyword>
<dbReference type="VEuPathDB" id="FungiDB:SeMB42_g00861"/>
<evidence type="ECO:0000256" key="11">
    <source>
        <dbReference type="SAM" id="Phobius"/>
    </source>
</evidence>
<dbReference type="InterPro" id="IPR023395">
    <property type="entry name" value="MCP_dom_sf"/>
</dbReference>
<dbReference type="PROSITE" id="PS50920">
    <property type="entry name" value="SOLCAR"/>
    <property type="match status" value="3"/>
</dbReference>
<dbReference type="EMBL" id="QEAM01000002">
    <property type="protein sequence ID" value="TPX51732.1"/>
    <property type="molecule type" value="Genomic_DNA"/>
</dbReference>
<dbReference type="FunFam" id="1.50.40.10:FF:000029">
    <property type="entry name" value="Solute carrier family 25 member 28"/>
    <property type="match status" value="1"/>
</dbReference>
<reference evidence="12 13" key="1">
    <citation type="journal article" date="2019" name="Sci. Rep.">
        <title>Comparative genomics of chytrid fungi reveal insights into the obligate biotrophic and pathogenic lifestyle of Synchytrium endobioticum.</title>
        <authorList>
            <person name="van de Vossenberg B.T.L.H."/>
            <person name="Warris S."/>
            <person name="Nguyen H.D.T."/>
            <person name="van Gent-Pelzer M.P.E."/>
            <person name="Joly D.L."/>
            <person name="van de Geest H.C."/>
            <person name="Bonants P.J.M."/>
            <person name="Smith D.S."/>
            <person name="Levesque C.A."/>
            <person name="van der Lee T.A.J."/>
        </authorList>
    </citation>
    <scope>NUCLEOTIDE SEQUENCE [LARGE SCALE GENOMIC DNA]</scope>
    <source>
        <strain evidence="12 13">LEV6574</strain>
    </source>
</reference>
<protein>
    <submittedName>
        <fullName evidence="12">Uncharacterized protein</fullName>
    </submittedName>
</protein>
<dbReference type="InterPro" id="IPR002067">
    <property type="entry name" value="MCP"/>
</dbReference>
<dbReference type="SUPFAM" id="SSF103506">
    <property type="entry name" value="Mitochondrial carrier"/>
    <property type="match status" value="1"/>
</dbReference>
<dbReference type="VEuPathDB" id="FungiDB:SeMB42_g00862"/>
<gene>
    <name evidence="12" type="ORF">SeLEV6574_g00142</name>
</gene>
<organism evidence="12 13">
    <name type="scientific">Synchytrium endobioticum</name>
    <dbReference type="NCBI Taxonomy" id="286115"/>
    <lineage>
        <taxon>Eukaryota</taxon>
        <taxon>Fungi</taxon>
        <taxon>Fungi incertae sedis</taxon>
        <taxon>Chytridiomycota</taxon>
        <taxon>Chytridiomycota incertae sedis</taxon>
        <taxon>Chytridiomycetes</taxon>
        <taxon>Synchytriales</taxon>
        <taxon>Synchytriaceae</taxon>
        <taxon>Synchytrium</taxon>
    </lineage>
</organism>